<gene>
    <name evidence="1" type="ORF">Tci_585906</name>
</gene>
<protein>
    <submittedName>
        <fullName evidence="1">Uncharacterized protein</fullName>
    </submittedName>
</protein>
<accession>A0A699J6Q8</accession>
<organism evidence="1">
    <name type="scientific">Tanacetum cinerariifolium</name>
    <name type="common">Dalmatian daisy</name>
    <name type="synonym">Chrysanthemum cinerariifolium</name>
    <dbReference type="NCBI Taxonomy" id="118510"/>
    <lineage>
        <taxon>Eukaryota</taxon>
        <taxon>Viridiplantae</taxon>
        <taxon>Streptophyta</taxon>
        <taxon>Embryophyta</taxon>
        <taxon>Tracheophyta</taxon>
        <taxon>Spermatophyta</taxon>
        <taxon>Magnoliopsida</taxon>
        <taxon>eudicotyledons</taxon>
        <taxon>Gunneridae</taxon>
        <taxon>Pentapetalae</taxon>
        <taxon>asterids</taxon>
        <taxon>campanulids</taxon>
        <taxon>Asterales</taxon>
        <taxon>Asteraceae</taxon>
        <taxon>Asteroideae</taxon>
        <taxon>Anthemideae</taxon>
        <taxon>Anthemidinae</taxon>
        <taxon>Tanacetum</taxon>
    </lineage>
</organism>
<proteinExistence type="predicted"/>
<name>A0A699J6Q8_TANCI</name>
<sequence>MSQIPDSSKKGLGYESYHAIPPPPTGLFSLLKLDLSSSGLEGFQQPEFEGYGPKTSKNVSEEIPNVVKESPAALLVKELVSDV</sequence>
<reference evidence="1" key="1">
    <citation type="journal article" date="2019" name="Sci. Rep.">
        <title>Draft genome of Tanacetum cinerariifolium, the natural source of mosquito coil.</title>
        <authorList>
            <person name="Yamashiro T."/>
            <person name="Shiraishi A."/>
            <person name="Satake H."/>
            <person name="Nakayama K."/>
        </authorList>
    </citation>
    <scope>NUCLEOTIDE SEQUENCE</scope>
</reference>
<comment type="caution">
    <text evidence="1">The sequence shown here is derived from an EMBL/GenBank/DDBJ whole genome shotgun (WGS) entry which is preliminary data.</text>
</comment>
<evidence type="ECO:0000313" key="1">
    <source>
        <dbReference type="EMBL" id="GFA13934.1"/>
    </source>
</evidence>
<dbReference type="AlphaFoldDB" id="A0A699J6Q8"/>
<feature type="non-terminal residue" evidence="1">
    <location>
        <position position="83"/>
    </location>
</feature>
<dbReference type="EMBL" id="BKCJ010374985">
    <property type="protein sequence ID" value="GFA13934.1"/>
    <property type="molecule type" value="Genomic_DNA"/>
</dbReference>